<dbReference type="RefSeq" id="WP_014737674.1">
    <property type="nucleotide sequence ID" value="NC_017954.1"/>
</dbReference>
<accession>I3TF86</accession>
<dbReference type="HOGENOM" id="CLU_2447817_0_0_2"/>
<dbReference type="Proteomes" id="UP000005270">
    <property type="component" value="Chromosome"/>
</dbReference>
<proteinExistence type="predicted"/>
<dbReference type="EMBL" id="CP003531">
    <property type="protein sequence ID" value="AFK51424.1"/>
    <property type="molecule type" value="Genomic_DNA"/>
</dbReference>
<protein>
    <submittedName>
        <fullName evidence="1">Uncharacterized protein</fullName>
    </submittedName>
</protein>
<sequence length="89" mass="10174">MKVYRCTPREYKPPFPRHFIADIHQCVEEASISLERARGVLPEDLFRELVSKKRVLVTDHENARKILGKELLGETYLLLSLEAGGPGLK</sequence>
<dbReference type="STRING" id="1184251.TCELL_1001"/>
<dbReference type="InParanoid" id="I3TF86"/>
<evidence type="ECO:0000313" key="1">
    <source>
        <dbReference type="EMBL" id="AFK51424.1"/>
    </source>
</evidence>
<dbReference type="eggNOG" id="arCOG11908">
    <property type="taxonomic scope" value="Archaea"/>
</dbReference>
<dbReference type="KEGG" id="thg:TCELL_1001"/>
<name>I3TF86_THEC1</name>
<dbReference type="GeneID" id="13013320"/>
<keyword evidence="2" id="KW-1185">Reference proteome</keyword>
<dbReference type="AlphaFoldDB" id="I3TF86"/>
<reference evidence="1 2" key="1">
    <citation type="journal article" date="2012" name="J. Bacteriol.">
        <title>Complete genome sequence of the hyperthermophilic cellulolytic Crenarchaeon 'Thermogladius cellulolyticus' 1633.</title>
        <authorList>
            <person name="Mardanov A.V."/>
            <person name="Kochetkova T.V."/>
            <person name="Beletsky A.V."/>
            <person name="Bonch-Osmolovskaya E.A."/>
            <person name="Ravin N.V."/>
            <person name="Skryabin K.G."/>
        </authorList>
    </citation>
    <scope>NUCLEOTIDE SEQUENCE [LARGE SCALE GENOMIC DNA]</scope>
    <source>
        <strain evidence="2">DSM 22663 / VKM B-2946 / 1633</strain>
    </source>
</reference>
<organism evidence="1 2">
    <name type="scientific">Thermogladius calderae (strain DSM 22663 / VKM B-2946 / 1633)</name>
    <dbReference type="NCBI Taxonomy" id="1184251"/>
    <lineage>
        <taxon>Archaea</taxon>
        <taxon>Thermoproteota</taxon>
        <taxon>Thermoprotei</taxon>
        <taxon>Desulfurococcales</taxon>
        <taxon>Desulfurococcaceae</taxon>
        <taxon>Thermogladius</taxon>
    </lineage>
</organism>
<evidence type="ECO:0000313" key="2">
    <source>
        <dbReference type="Proteomes" id="UP000005270"/>
    </source>
</evidence>
<gene>
    <name evidence="1" type="ordered locus">TCELL_1001</name>
</gene>